<proteinExistence type="predicted"/>
<dbReference type="RefSeq" id="WP_237337902.1">
    <property type="nucleotide sequence ID" value="NZ_BAABCM010000001.1"/>
</dbReference>
<protein>
    <submittedName>
        <fullName evidence="3">Formylglycine-generating enzyme family protein</fullName>
    </submittedName>
</protein>
<dbReference type="PANTHER" id="PTHR23150:SF19">
    <property type="entry name" value="FORMYLGLYCINE-GENERATING ENZYME"/>
    <property type="match status" value="1"/>
</dbReference>
<gene>
    <name evidence="3" type="ORF">GCM10022380_05700</name>
</gene>
<accession>A0ABP7HDT9</accession>
<dbReference type="PANTHER" id="PTHR23150">
    <property type="entry name" value="SULFATASE MODIFYING FACTOR 1, 2"/>
    <property type="match status" value="1"/>
</dbReference>
<dbReference type="SUPFAM" id="SSF56436">
    <property type="entry name" value="C-type lectin-like"/>
    <property type="match status" value="1"/>
</dbReference>
<keyword evidence="4" id="KW-1185">Reference proteome</keyword>
<dbReference type="Gene3D" id="3.90.1580.10">
    <property type="entry name" value="paralog of FGE (formylglycine-generating enzyme)"/>
    <property type="match status" value="1"/>
</dbReference>
<dbReference type="InterPro" id="IPR016187">
    <property type="entry name" value="CTDL_fold"/>
</dbReference>
<reference evidence="4" key="1">
    <citation type="journal article" date="2019" name="Int. J. Syst. Evol. Microbiol.">
        <title>The Global Catalogue of Microorganisms (GCM) 10K type strain sequencing project: providing services to taxonomists for standard genome sequencing and annotation.</title>
        <authorList>
            <consortium name="The Broad Institute Genomics Platform"/>
            <consortium name="The Broad Institute Genome Sequencing Center for Infectious Disease"/>
            <person name="Wu L."/>
            <person name="Ma J."/>
        </authorList>
    </citation>
    <scope>NUCLEOTIDE SEQUENCE [LARGE SCALE GENOMIC DNA]</scope>
    <source>
        <strain evidence="4">JCM 17017</strain>
    </source>
</reference>
<dbReference type="Proteomes" id="UP001501624">
    <property type="component" value="Unassembled WGS sequence"/>
</dbReference>
<evidence type="ECO:0000313" key="4">
    <source>
        <dbReference type="Proteomes" id="UP001501624"/>
    </source>
</evidence>
<feature type="region of interest" description="Disordered" evidence="1">
    <location>
        <begin position="1"/>
        <end position="23"/>
    </location>
</feature>
<evidence type="ECO:0000256" key="1">
    <source>
        <dbReference type="SAM" id="MobiDB-lite"/>
    </source>
</evidence>
<dbReference type="InterPro" id="IPR042095">
    <property type="entry name" value="SUMF_sf"/>
</dbReference>
<sequence length="283" mass="30385">MTCCTPGRPPGEHAGTPPPAARSRTTGLIDLPAARFLMGSDDSLAHPGDGEGPVREVEVAAFAIAPHAVTNAEFAAFVADTGYRTSAEQYGDSLVFAGLLPPDAPPTPAVAAAPWWRVVPGADWRHPEGPRSAIDDRATHPVVHVSHSDALAYCRWAGARLPTEAEWEFAARGGLVQQPFPWGAEFDDHRMNVWRGEFPHRPEGPVGTVPVDSFEPNGFGLLNTTGNVWEWTADTFRAGDPRPVLRGGSYLCHASYCRRYRTSARTANTPDSSTGHAGFRVAA</sequence>
<evidence type="ECO:0000259" key="2">
    <source>
        <dbReference type="Pfam" id="PF03781"/>
    </source>
</evidence>
<evidence type="ECO:0000313" key="3">
    <source>
        <dbReference type="EMBL" id="GAA3791923.1"/>
    </source>
</evidence>
<comment type="caution">
    <text evidence="3">The sequence shown here is derived from an EMBL/GenBank/DDBJ whole genome shotgun (WGS) entry which is preliminary data.</text>
</comment>
<name>A0ABP7HDT9_9PSEU</name>
<dbReference type="Pfam" id="PF03781">
    <property type="entry name" value="FGE-sulfatase"/>
    <property type="match status" value="1"/>
</dbReference>
<organism evidence="3 4">
    <name type="scientific">Amycolatopsis tucumanensis</name>
    <dbReference type="NCBI Taxonomy" id="401106"/>
    <lineage>
        <taxon>Bacteria</taxon>
        <taxon>Bacillati</taxon>
        <taxon>Actinomycetota</taxon>
        <taxon>Actinomycetes</taxon>
        <taxon>Pseudonocardiales</taxon>
        <taxon>Pseudonocardiaceae</taxon>
        <taxon>Amycolatopsis</taxon>
    </lineage>
</organism>
<dbReference type="EMBL" id="BAABCM010000001">
    <property type="protein sequence ID" value="GAA3791923.1"/>
    <property type="molecule type" value="Genomic_DNA"/>
</dbReference>
<dbReference type="InterPro" id="IPR051043">
    <property type="entry name" value="Sulfatase_Mod_Factor_Kinase"/>
</dbReference>
<dbReference type="InterPro" id="IPR005532">
    <property type="entry name" value="SUMF_dom"/>
</dbReference>
<feature type="domain" description="Sulfatase-modifying factor enzyme-like" evidence="2">
    <location>
        <begin position="26"/>
        <end position="282"/>
    </location>
</feature>